<dbReference type="InterPro" id="IPR011006">
    <property type="entry name" value="CheY-like_superfamily"/>
</dbReference>
<evidence type="ECO:0000256" key="4">
    <source>
        <dbReference type="ARBA" id="ARBA00023125"/>
    </source>
</evidence>
<dbReference type="GO" id="GO:0000976">
    <property type="term" value="F:transcription cis-regulatory region binding"/>
    <property type="evidence" value="ECO:0007669"/>
    <property type="project" value="TreeGrafter"/>
</dbReference>
<dbReference type="InterPro" id="IPR001789">
    <property type="entry name" value="Sig_transdc_resp-reg_receiver"/>
</dbReference>
<dbReference type="PANTHER" id="PTHR48111">
    <property type="entry name" value="REGULATOR OF RPOS"/>
    <property type="match status" value="1"/>
</dbReference>
<dbReference type="SUPFAM" id="SSF46894">
    <property type="entry name" value="C-terminal effector domain of the bipartite response regulators"/>
    <property type="match status" value="1"/>
</dbReference>
<dbReference type="PROSITE" id="PS51755">
    <property type="entry name" value="OMPR_PHOB"/>
    <property type="match status" value="1"/>
</dbReference>
<dbReference type="InterPro" id="IPR016032">
    <property type="entry name" value="Sig_transdc_resp-reg_C-effctor"/>
</dbReference>
<reference evidence="10 11" key="1">
    <citation type="submission" date="2016-07" db="EMBL/GenBank/DDBJ databases">
        <title>Comparative genomics of the Campylobacter concisus group.</title>
        <authorList>
            <person name="Miller W.G."/>
            <person name="Yee E."/>
            <person name="Chapman M.H."/>
            <person name="Huynh S."/>
            <person name="Bono J.L."/>
            <person name="On S.L.W."/>
            <person name="StLeger J."/>
            <person name="Foster G."/>
            <person name="Parker C.T."/>
        </authorList>
    </citation>
    <scope>NUCLEOTIDE SEQUENCE [LARGE SCALE GENOMIC DNA]</scope>
    <source>
        <strain evidence="10 11">ATCC 33238</strain>
    </source>
</reference>
<feature type="DNA-binding region" description="OmpR/PhoB-type" evidence="7">
    <location>
        <begin position="134"/>
        <end position="228"/>
    </location>
</feature>
<dbReference type="Gene3D" id="1.10.10.10">
    <property type="entry name" value="Winged helix-like DNA-binding domain superfamily/Winged helix DNA-binding domain"/>
    <property type="match status" value="1"/>
</dbReference>
<evidence type="ECO:0000259" key="8">
    <source>
        <dbReference type="PROSITE" id="PS50110"/>
    </source>
</evidence>
<accession>A0A6G5QMP2</accession>
<evidence type="ECO:0000256" key="5">
    <source>
        <dbReference type="ARBA" id="ARBA00023163"/>
    </source>
</evidence>
<sequence>MYDKIKNILKNVNLLIVEDDENLRSVIKSSIEGYVKKVFDCKNAQEAMECFTSNDINLVVSDINMPRINGLQMASMIRQSDANVPIIFLTAYDSDENIFEAIELGSFGVLKKPFDKRELIMQMSFAVNKFKNDFADIDLKNGFRFNALSKELTCNGAQINLTKKEQNLLHLFLRNNGKMVSFEMIENHVWCGESCTPDAIRSFVYKLRKKLYPELIENCQGSGYRLNLSNDPSVRTVTSIQYI</sequence>
<dbReference type="SMART" id="SM00448">
    <property type="entry name" value="REC"/>
    <property type="match status" value="1"/>
</dbReference>
<evidence type="ECO:0000313" key="11">
    <source>
        <dbReference type="Proteomes" id="UP000502377"/>
    </source>
</evidence>
<feature type="modified residue" description="4-aspartylphosphate" evidence="6">
    <location>
        <position position="62"/>
    </location>
</feature>
<dbReference type="SMART" id="SM00862">
    <property type="entry name" value="Trans_reg_C"/>
    <property type="match status" value="1"/>
</dbReference>
<dbReference type="Proteomes" id="UP000502377">
    <property type="component" value="Chromosome"/>
</dbReference>
<dbReference type="GO" id="GO:0032993">
    <property type="term" value="C:protein-DNA complex"/>
    <property type="evidence" value="ECO:0007669"/>
    <property type="project" value="TreeGrafter"/>
</dbReference>
<dbReference type="SUPFAM" id="SSF52172">
    <property type="entry name" value="CheY-like"/>
    <property type="match status" value="1"/>
</dbReference>
<dbReference type="InterPro" id="IPR001867">
    <property type="entry name" value="OmpR/PhoB-type_DNA-bd"/>
</dbReference>
<dbReference type="GO" id="GO:0006355">
    <property type="term" value="P:regulation of DNA-templated transcription"/>
    <property type="evidence" value="ECO:0007669"/>
    <property type="project" value="InterPro"/>
</dbReference>
<name>A0A6G5QMP2_CAMRE</name>
<dbReference type="CDD" id="cd00383">
    <property type="entry name" value="trans_reg_C"/>
    <property type="match status" value="1"/>
</dbReference>
<keyword evidence="3" id="KW-0805">Transcription regulation</keyword>
<dbReference type="PROSITE" id="PS50110">
    <property type="entry name" value="RESPONSE_REGULATORY"/>
    <property type="match status" value="1"/>
</dbReference>
<keyword evidence="2" id="KW-0902">Two-component regulatory system</keyword>
<keyword evidence="1 6" id="KW-0597">Phosphoprotein</keyword>
<dbReference type="RefSeq" id="WP_002945869.1">
    <property type="nucleotide sequence ID" value="NZ_CP012543.1"/>
</dbReference>
<evidence type="ECO:0000259" key="9">
    <source>
        <dbReference type="PROSITE" id="PS51755"/>
    </source>
</evidence>
<keyword evidence="5" id="KW-0804">Transcription</keyword>
<evidence type="ECO:0000256" key="6">
    <source>
        <dbReference type="PROSITE-ProRule" id="PRU00169"/>
    </source>
</evidence>
<feature type="domain" description="OmpR/PhoB-type" evidence="9">
    <location>
        <begin position="134"/>
        <end position="228"/>
    </location>
</feature>
<keyword evidence="4 7" id="KW-0238">DNA-binding</keyword>
<dbReference type="KEGG" id="crx:CRECT_1263"/>
<proteinExistence type="predicted"/>
<feature type="domain" description="Response regulatory" evidence="8">
    <location>
        <begin position="13"/>
        <end position="127"/>
    </location>
</feature>
<dbReference type="PANTHER" id="PTHR48111:SF1">
    <property type="entry name" value="TWO-COMPONENT RESPONSE REGULATOR ORR33"/>
    <property type="match status" value="1"/>
</dbReference>
<dbReference type="CDD" id="cd00156">
    <property type="entry name" value="REC"/>
    <property type="match status" value="1"/>
</dbReference>
<organism evidence="10 11">
    <name type="scientific">Campylobacter rectus</name>
    <name type="common">Wolinella recta</name>
    <dbReference type="NCBI Taxonomy" id="203"/>
    <lineage>
        <taxon>Bacteria</taxon>
        <taxon>Pseudomonadati</taxon>
        <taxon>Campylobacterota</taxon>
        <taxon>Epsilonproteobacteria</taxon>
        <taxon>Campylobacterales</taxon>
        <taxon>Campylobacteraceae</taxon>
        <taxon>Campylobacter</taxon>
    </lineage>
</organism>
<evidence type="ECO:0000256" key="7">
    <source>
        <dbReference type="PROSITE-ProRule" id="PRU01091"/>
    </source>
</evidence>
<evidence type="ECO:0000256" key="2">
    <source>
        <dbReference type="ARBA" id="ARBA00023012"/>
    </source>
</evidence>
<evidence type="ECO:0000256" key="3">
    <source>
        <dbReference type="ARBA" id="ARBA00023015"/>
    </source>
</evidence>
<dbReference type="Gene3D" id="3.40.50.2300">
    <property type="match status" value="1"/>
</dbReference>
<dbReference type="Pfam" id="PF00486">
    <property type="entry name" value="Trans_reg_C"/>
    <property type="match status" value="1"/>
</dbReference>
<dbReference type="InterPro" id="IPR039420">
    <property type="entry name" value="WalR-like"/>
</dbReference>
<evidence type="ECO:0000313" key="10">
    <source>
        <dbReference type="EMBL" id="QCD46921.1"/>
    </source>
</evidence>
<dbReference type="GO" id="GO:0005829">
    <property type="term" value="C:cytosol"/>
    <property type="evidence" value="ECO:0007669"/>
    <property type="project" value="TreeGrafter"/>
</dbReference>
<dbReference type="AlphaFoldDB" id="A0A6G5QMP2"/>
<evidence type="ECO:0000256" key="1">
    <source>
        <dbReference type="ARBA" id="ARBA00022553"/>
    </source>
</evidence>
<protein>
    <submittedName>
        <fullName evidence="10">Two-component system response regulator</fullName>
    </submittedName>
</protein>
<gene>
    <name evidence="10" type="ORF">CRECT_1263</name>
</gene>
<dbReference type="Pfam" id="PF00072">
    <property type="entry name" value="Response_reg"/>
    <property type="match status" value="1"/>
</dbReference>
<dbReference type="GO" id="GO:0000156">
    <property type="term" value="F:phosphorelay response regulator activity"/>
    <property type="evidence" value="ECO:0007669"/>
    <property type="project" value="TreeGrafter"/>
</dbReference>
<dbReference type="InterPro" id="IPR036388">
    <property type="entry name" value="WH-like_DNA-bd_sf"/>
</dbReference>
<dbReference type="EMBL" id="CP012543">
    <property type="protein sequence ID" value="QCD46921.1"/>
    <property type="molecule type" value="Genomic_DNA"/>
</dbReference>